<reference evidence="2" key="1">
    <citation type="journal article" date="2024" name="IScience">
        <title>Strigolactones Initiate the Formation of Haustorium-like Structures in Castilleja.</title>
        <authorList>
            <person name="Buerger M."/>
            <person name="Peterson D."/>
            <person name="Chory J."/>
        </authorList>
    </citation>
    <scope>NUCLEOTIDE SEQUENCE [LARGE SCALE GENOMIC DNA]</scope>
</reference>
<name>A0ABD3C5R8_9LAMI</name>
<protein>
    <submittedName>
        <fullName evidence="1">Sister chromatid cohesion protein PDS5 A</fullName>
    </submittedName>
</protein>
<evidence type="ECO:0000313" key="2">
    <source>
        <dbReference type="Proteomes" id="UP001632038"/>
    </source>
</evidence>
<sequence>MSSSDSTKDDEYDWIVGKILRCFYDKDFRLDTMEPILSLSLFPADFSIKDKSKKWVRILSVFDKVVKALEKILEQKQRFC</sequence>
<proteinExistence type="predicted"/>
<organism evidence="1 2">
    <name type="scientific">Castilleja foliolosa</name>
    <dbReference type="NCBI Taxonomy" id="1961234"/>
    <lineage>
        <taxon>Eukaryota</taxon>
        <taxon>Viridiplantae</taxon>
        <taxon>Streptophyta</taxon>
        <taxon>Embryophyta</taxon>
        <taxon>Tracheophyta</taxon>
        <taxon>Spermatophyta</taxon>
        <taxon>Magnoliopsida</taxon>
        <taxon>eudicotyledons</taxon>
        <taxon>Gunneridae</taxon>
        <taxon>Pentapetalae</taxon>
        <taxon>asterids</taxon>
        <taxon>lamiids</taxon>
        <taxon>Lamiales</taxon>
        <taxon>Orobanchaceae</taxon>
        <taxon>Pedicularideae</taxon>
        <taxon>Castillejinae</taxon>
        <taxon>Castilleja</taxon>
    </lineage>
</organism>
<dbReference type="EMBL" id="JAVIJP010000053">
    <property type="protein sequence ID" value="KAL3624929.1"/>
    <property type="molecule type" value="Genomic_DNA"/>
</dbReference>
<dbReference type="Pfam" id="PF20168">
    <property type="entry name" value="PDS5"/>
    <property type="match status" value="1"/>
</dbReference>
<accession>A0ABD3C5R8</accession>
<gene>
    <name evidence="1" type="primary">PDS5A_2</name>
    <name evidence="1" type="ORF">CASFOL_031597</name>
</gene>
<keyword evidence="2" id="KW-1185">Reference proteome</keyword>
<evidence type="ECO:0000313" key="1">
    <source>
        <dbReference type="EMBL" id="KAL3624929.1"/>
    </source>
</evidence>
<dbReference type="Proteomes" id="UP001632038">
    <property type="component" value="Unassembled WGS sequence"/>
</dbReference>
<dbReference type="AlphaFoldDB" id="A0ABD3C5R8"/>
<comment type="caution">
    <text evidence="1">The sequence shown here is derived from an EMBL/GenBank/DDBJ whole genome shotgun (WGS) entry which is preliminary data.</text>
</comment>